<dbReference type="EMBL" id="CP051774">
    <property type="protein sequence ID" value="QJE94653.1"/>
    <property type="molecule type" value="Genomic_DNA"/>
</dbReference>
<comment type="similarity">
    <text evidence="1">Belongs to the sulfatase family.</text>
</comment>
<dbReference type="SUPFAM" id="SSF53649">
    <property type="entry name" value="Alkaline phosphatase-like"/>
    <property type="match status" value="1"/>
</dbReference>
<dbReference type="PANTHER" id="PTHR42693">
    <property type="entry name" value="ARYLSULFATASE FAMILY MEMBER"/>
    <property type="match status" value="1"/>
</dbReference>
<name>A0A858RER6_9BACT</name>
<dbReference type="AlphaFoldDB" id="A0A858RER6"/>
<keyword evidence="2 6" id="KW-0378">Hydrolase</keyword>
<proteinExistence type="inferred from homology"/>
<feature type="chain" id="PRO_5033030955" evidence="4">
    <location>
        <begin position="21"/>
        <end position="634"/>
    </location>
</feature>
<dbReference type="GO" id="GO:0004065">
    <property type="term" value="F:arylsulfatase activity"/>
    <property type="evidence" value="ECO:0007669"/>
    <property type="project" value="TreeGrafter"/>
</dbReference>
<keyword evidence="4" id="KW-0732">Signal</keyword>
<dbReference type="Gene3D" id="3.40.720.10">
    <property type="entry name" value="Alkaline Phosphatase, subunit A"/>
    <property type="match status" value="1"/>
</dbReference>
<feature type="region of interest" description="Disordered" evidence="3">
    <location>
        <begin position="447"/>
        <end position="481"/>
    </location>
</feature>
<dbReference type="GO" id="GO:0016740">
    <property type="term" value="F:transferase activity"/>
    <property type="evidence" value="ECO:0007669"/>
    <property type="project" value="UniProtKB-KW"/>
</dbReference>
<dbReference type="PANTHER" id="PTHR42693:SF53">
    <property type="entry name" value="ENDO-4-O-SULFATASE"/>
    <property type="match status" value="1"/>
</dbReference>
<reference evidence="6 7" key="1">
    <citation type="submission" date="2020-04" db="EMBL/GenBank/DDBJ databases">
        <title>Luteolibacter sp. G-1-1-1 isolated from soil.</title>
        <authorList>
            <person name="Dahal R.H."/>
        </authorList>
    </citation>
    <scope>NUCLEOTIDE SEQUENCE [LARGE SCALE GENOMIC DNA]</scope>
    <source>
        <strain evidence="6 7">G-1-1-1</strain>
    </source>
</reference>
<protein>
    <submittedName>
        <fullName evidence="6">Sulfatase-like hydrolase/transferase</fullName>
    </submittedName>
</protein>
<evidence type="ECO:0000259" key="5">
    <source>
        <dbReference type="Pfam" id="PF00884"/>
    </source>
</evidence>
<sequence>MTSRRLLLLVLSVFPLIAHAERKPNILLIVADDLGWGELGCQGFSKEIPTPHIDSIFANGTRFTDGYVSAPYCSPTRAGLLTGRYQERFGHEFNPGIPVVASEPTGLPLDEVTMGQRLKSAGYATGWFGKSHLGTTPSHHPLRRGFDEFYGFLAPGGHSYISPGSGTNAILRGYDVVKEPGYLTETFAAETVSFIERKKDEPWFVYLPFNAVHAPLETLAKYEDRFTSIQNPKRRKFAALLSALDDAVGEVLGKVKELGLEEDTLVYFVSDNGGPTDVTTSGNGPLKGLKAQTSEGGIRVPFAIQWKGHLPAGKVDSRPVIQLDLLPTSLAAAGVEIDPAWKLDGVNLLPYLKGEKTEEPHNVLYWRFGQQFAIRMGDWKLVKSAADGVIDRAEPGLAKTGGAKLYNLASDIGERNDLAAANPAKVEELAALWNAWNATLIAPKWTPPGFHPEGGRIKEGKAAKSTKTQGKKSKAEVASNASRVGPWKSGDVLALDDSPSIANKGFTLGAEIETGDAPTGVILAHGGHLRGYALHVTGGKLVFSFRSDGELTTVACSEALAVGTHKIEANLSPVGRLTLKLDDKEVAEGKTPELIKKRPGEGLTVGNDGSNPVGPYSAPNAFSGKVTRATITIR</sequence>
<keyword evidence="7" id="KW-1185">Reference proteome</keyword>
<gene>
    <name evidence="6" type="ORF">HHL09_02265</name>
</gene>
<dbReference type="RefSeq" id="WP_169452874.1">
    <property type="nucleotide sequence ID" value="NZ_CP051774.1"/>
</dbReference>
<feature type="domain" description="Sulfatase N-terminal" evidence="5">
    <location>
        <begin position="24"/>
        <end position="335"/>
    </location>
</feature>
<dbReference type="Proteomes" id="UP000501812">
    <property type="component" value="Chromosome"/>
</dbReference>
<accession>A0A858RER6</accession>
<evidence type="ECO:0000256" key="3">
    <source>
        <dbReference type="SAM" id="MobiDB-lite"/>
    </source>
</evidence>
<dbReference type="InterPro" id="IPR017850">
    <property type="entry name" value="Alkaline_phosphatase_core_sf"/>
</dbReference>
<dbReference type="Pfam" id="PF00884">
    <property type="entry name" value="Sulfatase"/>
    <property type="match status" value="1"/>
</dbReference>
<evidence type="ECO:0000256" key="1">
    <source>
        <dbReference type="ARBA" id="ARBA00008779"/>
    </source>
</evidence>
<dbReference type="InterPro" id="IPR013320">
    <property type="entry name" value="ConA-like_dom_sf"/>
</dbReference>
<evidence type="ECO:0000313" key="7">
    <source>
        <dbReference type="Proteomes" id="UP000501812"/>
    </source>
</evidence>
<evidence type="ECO:0000256" key="4">
    <source>
        <dbReference type="SAM" id="SignalP"/>
    </source>
</evidence>
<feature type="signal peptide" evidence="4">
    <location>
        <begin position="1"/>
        <end position="20"/>
    </location>
</feature>
<evidence type="ECO:0000313" key="6">
    <source>
        <dbReference type="EMBL" id="QJE94653.1"/>
    </source>
</evidence>
<organism evidence="6 7">
    <name type="scientific">Luteolibacter luteus</name>
    <dbReference type="NCBI Taxonomy" id="2728835"/>
    <lineage>
        <taxon>Bacteria</taxon>
        <taxon>Pseudomonadati</taxon>
        <taxon>Verrucomicrobiota</taxon>
        <taxon>Verrucomicrobiia</taxon>
        <taxon>Verrucomicrobiales</taxon>
        <taxon>Verrucomicrobiaceae</taxon>
        <taxon>Luteolibacter</taxon>
    </lineage>
</organism>
<evidence type="ECO:0000256" key="2">
    <source>
        <dbReference type="ARBA" id="ARBA00022801"/>
    </source>
</evidence>
<dbReference type="InterPro" id="IPR050738">
    <property type="entry name" value="Sulfatase"/>
</dbReference>
<dbReference type="KEGG" id="luo:HHL09_02265"/>
<dbReference type="InterPro" id="IPR000917">
    <property type="entry name" value="Sulfatase_N"/>
</dbReference>
<feature type="compositionally biased region" description="Basic and acidic residues" evidence="3">
    <location>
        <begin position="453"/>
        <end position="462"/>
    </location>
</feature>
<keyword evidence="6" id="KW-0808">Transferase</keyword>
<dbReference type="SUPFAM" id="SSF49899">
    <property type="entry name" value="Concanavalin A-like lectins/glucanases"/>
    <property type="match status" value="1"/>
</dbReference>
<feature type="region of interest" description="Disordered" evidence="3">
    <location>
        <begin position="597"/>
        <end position="619"/>
    </location>
</feature>
<dbReference type="Gene3D" id="3.30.1120.10">
    <property type="match status" value="1"/>
</dbReference>